<dbReference type="InterPro" id="IPR036388">
    <property type="entry name" value="WH-like_DNA-bd_sf"/>
</dbReference>
<evidence type="ECO:0000313" key="2">
    <source>
        <dbReference type="Proteomes" id="UP000199073"/>
    </source>
</evidence>
<dbReference type="EMBL" id="FNJI01000045">
    <property type="protein sequence ID" value="SDP75915.1"/>
    <property type="molecule type" value="Genomic_DNA"/>
</dbReference>
<name>A0A1H0VCF2_9BACT</name>
<sequence length="68" mass="7807">MENKVHPKGLLLNRTELSHCFGIAKTTIDSYVRAGMPVYKKGKGKGDPSQYDTAECLNWIRSWRCFCR</sequence>
<dbReference type="Proteomes" id="UP000199073">
    <property type="component" value="Unassembled WGS sequence"/>
</dbReference>
<evidence type="ECO:0000313" key="1">
    <source>
        <dbReference type="EMBL" id="SDP75915.1"/>
    </source>
</evidence>
<protein>
    <submittedName>
        <fullName evidence="1">Phage DNA packaging protein Nu1</fullName>
    </submittedName>
</protein>
<dbReference type="STRING" id="91360.SAMN05660330_03982"/>
<gene>
    <name evidence="1" type="ORF">SAMN05660330_03982</name>
</gene>
<dbReference type="InterPro" id="IPR009061">
    <property type="entry name" value="DNA-bd_dom_put_sf"/>
</dbReference>
<reference evidence="1 2" key="1">
    <citation type="submission" date="2016-10" db="EMBL/GenBank/DDBJ databases">
        <authorList>
            <person name="de Groot N.N."/>
        </authorList>
    </citation>
    <scope>NUCLEOTIDE SEQUENCE [LARGE SCALE GENOMIC DNA]</scope>
    <source>
        <strain evidence="1 2">DSM 12130</strain>
    </source>
</reference>
<dbReference type="AlphaFoldDB" id="A0A1H0VCF2"/>
<dbReference type="Gene3D" id="1.10.10.10">
    <property type="entry name" value="Winged helix-like DNA-binding domain superfamily/Winged helix DNA-binding domain"/>
    <property type="match status" value="1"/>
</dbReference>
<dbReference type="SUPFAM" id="SSF46955">
    <property type="entry name" value="Putative DNA-binding domain"/>
    <property type="match status" value="1"/>
</dbReference>
<keyword evidence="2" id="KW-1185">Reference proteome</keyword>
<proteinExistence type="predicted"/>
<organism evidence="1 2">
    <name type="scientific">Desulforhopalus singaporensis</name>
    <dbReference type="NCBI Taxonomy" id="91360"/>
    <lineage>
        <taxon>Bacteria</taxon>
        <taxon>Pseudomonadati</taxon>
        <taxon>Thermodesulfobacteriota</taxon>
        <taxon>Desulfobulbia</taxon>
        <taxon>Desulfobulbales</taxon>
        <taxon>Desulfocapsaceae</taxon>
        <taxon>Desulforhopalus</taxon>
    </lineage>
</organism>
<accession>A0A1H0VCF2</accession>